<comment type="similarity">
    <text evidence="1">Belongs to the SMC family. SbcC subfamily.</text>
</comment>
<protein>
    <recommendedName>
        <fullName evidence="3">Nuclease SbcCD subunit C</fullName>
    </recommendedName>
</protein>
<dbReference type="PROSITE" id="PS00675">
    <property type="entry name" value="SIGMA54_INTERACT_1"/>
    <property type="match status" value="1"/>
</dbReference>
<dbReference type="AlphaFoldDB" id="A0A9D2U6V2"/>
<dbReference type="Pfam" id="PF13558">
    <property type="entry name" value="SbcC_Walker_B"/>
    <property type="match status" value="1"/>
</dbReference>
<comment type="caution">
    <text evidence="7">The sequence shown here is derived from an EMBL/GenBank/DDBJ whole genome shotgun (WGS) entry which is preliminary data.</text>
</comment>
<dbReference type="PANTHER" id="PTHR32114">
    <property type="entry name" value="ABC TRANSPORTER ABCH.3"/>
    <property type="match status" value="1"/>
</dbReference>
<evidence type="ECO:0000256" key="5">
    <source>
        <dbReference type="SAM" id="MobiDB-lite"/>
    </source>
</evidence>
<evidence type="ECO:0000259" key="6">
    <source>
        <dbReference type="Pfam" id="PF13476"/>
    </source>
</evidence>
<feature type="coiled-coil region" evidence="4">
    <location>
        <begin position="250"/>
        <end position="372"/>
    </location>
</feature>
<feature type="region of interest" description="Disordered" evidence="5">
    <location>
        <begin position="461"/>
        <end position="490"/>
    </location>
</feature>
<evidence type="ECO:0000313" key="8">
    <source>
        <dbReference type="Proteomes" id="UP000823909"/>
    </source>
</evidence>
<feature type="domain" description="Rad50/SbcC-type AAA" evidence="6">
    <location>
        <begin position="5"/>
        <end position="211"/>
    </location>
</feature>
<keyword evidence="4" id="KW-0175">Coiled coil</keyword>
<evidence type="ECO:0000256" key="1">
    <source>
        <dbReference type="ARBA" id="ARBA00006930"/>
    </source>
</evidence>
<dbReference type="PANTHER" id="PTHR32114:SF2">
    <property type="entry name" value="ABC TRANSPORTER ABCH.3"/>
    <property type="match status" value="1"/>
</dbReference>
<dbReference type="EMBL" id="DWUU01000061">
    <property type="protein sequence ID" value="HJD43396.1"/>
    <property type="molecule type" value="Genomic_DNA"/>
</dbReference>
<gene>
    <name evidence="7" type="ORF">H9910_10455</name>
</gene>
<feature type="region of interest" description="Disordered" evidence="5">
    <location>
        <begin position="547"/>
        <end position="566"/>
    </location>
</feature>
<name>A0A9D2U6V2_9FIRM</name>
<dbReference type="SUPFAM" id="SSF52540">
    <property type="entry name" value="P-loop containing nucleoside triphosphate hydrolases"/>
    <property type="match status" value="1"/>
</dbReference>
<dbReference type="InterPro" id="IPR025662">
    <property type="entry name" value="Sigma_54_int_dom_ATP-bd_1"/>
</dbReference>
<dbReference type="Pfam" id="PF13476">
    <property type="entry name" value="AAA_23"/>
    <property type="match status" value="1"/>
</dbReference>
<sequence length="873" mass="100526">MRPVRLTMSAFGSYSGVEVIDFTVIKGGLFLITGDTGAGKTTIFDAITYALYDRTSGGVRDGNMMRSQYADESTDTYVEYTFSGREGEYTVRRNPEYMRAGRRKNADGTVRLVKETAKVSLLLPDGKEFQGKKRETDQKIEEILGLDAGQFTQIAMIAQGEFLQLLHAGSRERRKIFSRIFQTRIYWKMQEELKEQAKELYVSLRENEADIRREIERVDAFHDPDLRWREIAGMEMPPAEETKNALKEIIRAGKSRLSELAKEEKQLQEQAEAIRILIEKKRETNRLLDLLEEAKREQSGLDQEKQNIERIKSEARQGERAEQARRLEVQALRTQKDLNRVAEEITSLETWQKEHSEDERQLGEKLKELEEALGRDEPGLQERIAGLREMLPRYETVRRMNAACREWTEKMSECMEACRRATAEYEDRYERFFAGQAGLMARELEEGNPCPVCGSVHHPHKAELPDGVPDQNAVEQAKKRRDQAESRRAQVQEEYQKAAAALAAEKTALGEDPPAYEEAKAQLTGAEKELDSRKAAVAQVREQHRKCAEENRRKAGQLESLRSRHAETAKRLEEEKEAFYSEIRNQQFKDREEYRAAKQWIEGWQQKEQKVKEYNEKVLQCRTRIETLENQTGGRKREDPAPDQERERELSLAVKDFRRRSMDLHGRNETNKSAYENLKRYFASQEELRRRYEVIGNLSRTANGNLSGSAKLDFETYVQRRYFRQIIQAANRRLARMTSNEFILQCREIRALGSQGQAGLDLDVYDLVNDSVRDVKSLSGGESFMAALSMALGLADIVQNTAGVVNLETMFVDEGFGSLDDAARERAIQILKELAGEKDLVGIISHVNELKEQIDWKLNVIKTERGSRTEWSQ</sequence>
<dbReference type="GO" id="GO:0016887">
    <property type="term" value="F:ATP hydrolysis activity"/>
    <property type="evidence" value="ECO:0007669"/>
    <property type="project" value="InterPro"/>
</dbReference>
<accession>A0A9D2U6V2</accession>
<dbReference type="Proteomes" id="UP000823909">
    <property type="component" value="Unassembled WGS sequence"/>
</dbReference>
<reference evidence="7" key="1">
    <citation type="journal article" date="2021" name="PeerJ">
        <title>Extensive microbial diversity within the chicken gut microbiome revealed by metagenomics and culture.</title>
        <authorList>
            <person name="Gilroy R."/>
            <person name="Ravi A."/>
            <person name="Getino M."/>
            <person name="Pursley I."/>
            <person name="Horton D.L."/>
            <person name="Alikhan N.F."/>
            <person name="Baker D."/>
            <person name="Gharbi K."/>
            <person name="Hall N."/>
            <person name="Watson M."/>
            <person name="Adriaenssens E.M."/>
            <person name="Foster-Nyarko E."/>
            <person name="Jarju S."/>
            <person name="Secka A."/>
            <person name="Antonio M."/>
            <person name="Oren A."/>
            <person name="Chaudhuri R.R."/>
            <person name="La Ragione R."/>
            <person name="Hildebrand F."/>
            <person name="Pallen M.J."/>
        </authorList>
    </citation>
    <scope>NUCLEOTIDE SEQUENCE</scope>
    <source>
        <strain evidence="7">ChiBcec15-3976</strain>
    </source>
</reference>
<dbReference type="GO" id="GO:0006302">
    <property type="term" value="P:double-strand break repair"/>
    <property type="evidence" value="ECO:0007669"/>
    <property type="project" value="InterPro"/>
</dbReference>
<evidence type="ECO:0000313" key="7">
    <source>
        <dbReference type="EMBL" id="HJD43396.1"/>
    </source>
</evidence>
<reference evidence="7" key="2">
    <citation type="submission" date="2021-04" db="EMBL/GenBank/DDBJ databases">
        <authorList>
            <person name="Gilroy R."/>
        </authorList>
    </citation>
    <scope>NUCLEOTIDE SEQUENCE</scope>
    <source>
        <strain evidence="7">ChiBcec15-3976</strain>
    </source>
</reference>
<evidence type="ECO:0000256" key="3">
    <source>
        <dbReference type="ARBA" id="ARBA00013368"/>
    </source>
</evidence>
<organism evidence="7 8">
    <name type="scientific">Candidatus Mediterraneibacter quadrami</name>
    <dbReference type="NCBI Taxonomy" id="2838684"/>
    <lineage>
        <taxon>Bacteria</taxon>
        <taxon>Bacillati</taxon>
        <taxon>Bacillota</taxon>
        <taxon>Clostridia</taxon>
        <taxon>Lachnospirales</taxon>
        <taxon>Lachnospiraceae</taxon>
        <taxon>Mediterraneibacter</taxon>
    </lineage>
</organism>
<evidence type="ECO:0000256" key="2">
    <source>
        <dbReference type="ARBA" id="ARBA00011322"/>
    </source>
</evidence>
<evidence type="ECO:0000256" key="4">
    <source>
        <dbReference type="SAM" id="Coils"/>
    </source>
</evidence>
<proteinExistence type="inferred from homology"/>
<comment type="subunit">
    <text evidence="2">Heterodimer of SbcC and SbcD.</text>
</comment>
<dbReference type="InterPro" id="IPR027417">
    <property type="entry name" value="P-loop_NTPase"/>
</dbReference>
<dbReference type="InterPro" id="IPR038729">
    <property type="entry name" value="Rad50/SbcC_AAA"/>
</dbReference>
<dbReference type="Gene3D" id="3.40.50.300">
    <property type="entry name" value="P-loop containing nucleotide triphosphate hydrolases"/>
    <property type="match status" value="2"/>
</dbReference>